<proteinExistence type="predicted"/>
<organism evidence="9 10">
    <name type="scientific">Ditylenchus dipsaci</name>
    <dbReference type="NCBI Taxonomy" id="166011"/>
    <lineage>
        <taxon>Eukaryota</taxon>
        <taxon>Metazoa</taxon>
        <taxon>Ecdysozoa</taxon>
        <taxon>Nematoda</taxon>
        <taxon>Chromadorea</taxon>
        <taxon>Rhabditida</taxon>
        <taxon>Tylenchina</taxon>
        <taxon>Tylenchomorpha</taxon>
        <taxon>Sphaerularioidea</taxon>
        <taxon>Anguinidae</taxon>
        <taxon>Anguininae</taxon>
        <taxon>Ditylenchus</taxon>
    </lineage>
</organism>
<dbReference type="PANTHER" id="PTHR45903:SF1">
    <property type="entry name" value="GLUTAMATE-RICH WD REPEAT-CONTAINING PROTEIN 1"/>
    <property type="match status" value="1"/>
</dbReference>
<dbReference type="Gene3D" id="2.130.10.10">
    <property type="entry name" value="YVTN repeat-like/Quinoprotein amine dehydrogenase"/>
    <property type="match status" value="1"/>
</dbReference>
<dbReference type="InterPro" id="IPR022052">
    <property type="entry name" value="Histone-bd_RBBP4-like_N"/>
</dbReference>
<dbReference type="PRINTS" id="PR00320">
    <property type="entry name" value="GPROTEINBRPT"/>
</dbReference>
<dbReference type="WBParaSite" id="jg6418">
    <property type="protein sequence ID" value="jg6418"/>
    <property type="gene ID" value="jg6418"/>
</dbReference>
<sequence>MSQSDNDVEMDESGDAQQDNLAIEKKKVYIPGVSRELKEGEELEYDPEAYRLFHTFETDLPCLSFDVVADALGAKRETYPITCYLVGGTQAEKAEDNELVIMRLSNMHPIKQPKVDNDNSDDDEDSDEEEENEERDKAKDPILQAAVIPQFGDVNRVKSQTIGSSSVCAVWNDQGKVQIWNLSAGLGKLSALDEKASASIKLTNEKPLFSFSGHSASGFALGWSSLKEGCLASGDLHRKIFHWQMAEAGKWVVDQRALVGHEGSVEDLEWSVTEEPLLVSCSVDRSIRLWDIRAPSQQACVHTVKNAHESDVNVISWNRHEPLIASGGDDAVLKIWSLKTIQYDQPVAMFKHHKKPITSARDDQCTIWDLAVEPDDIGGLQRWMMDQMCRHSCFSCMLDRRKSRKFTGIPSTWTCYNYRSGWFPRVQNHQCLKFERYILIHLFVEIVVVDCCVSVK</sequence>
<evidence type="ECO:0000256" key="2">
    <source>
        <dbReference type="ARBA" id="ARBA00022574"/>
    </source>
</evidence>
<dbReference type="InterPro" id="IPR019775">
    <property type="entry name" value="WD40_repeat_CS"/>
</dbReference>
<evidence type="ECO:0000256" key="6">
    <source>
        <dbReference type="PROSITE-ProRule" id="PRU00221"/>
    </source>
</evidence>
<dbReference type="GO" id="GO:0005730">
    <property type="term" value="C:nucleolus"/>
    <property type="evidence" value="ECO:0007669"/>
    <property type="project" value="TreeGrafter"/>
</dbReference>
<accession>A0A915EGF5</accession>
<feature type="repeat" description="WD" evidence="6">
    <location>
        <begin position="258"/>
        <end position="293"/>
    </location>
</feature>
<dbReference type="InterPro" id="IPR020472">
    <property type="entry name" value="WD40_PAC1"/>
</dbReference>
<feature type="region of interest" description="Disordered" evidence="7">
    <location>
        <begin position="110"/>
        <end position="140"/>
    </location>
</feature>
<keyword evidence="4" id="KW-0539">Nucleus</keyword>
<evidence type="ECO:0000256" key="3">
    <source>
        <dbReference type="ARBA" id="ARBA00022737"/>
    </source>
</evidence>
<evidence type="ECO:0000313" key="10">
    <source>
        <dbReference type="WBParaSite" id="jg6418"/>
    </source>
</evidence>
<dbReference type="PROSITE" id="PS50082">
    <property type="entry name" value="WD_REPEATS_2"/>
    <property type="match status" value="2"/>
</dbReference>
<feature type="domain" description="Histone-binding protein RBBP4-like N-terminal" evidence="8">
    <location>
        <begin position="41"/>
        <end position="108"/>
    </location>
</feature>
<evidence type="ECO:0000256" key="4">
    <source>
        <dbReference type="ARBA" id="ARBA00023242"/>
    </source>
</evidence>
<keyword evidence="9" id="KW-1185">Reference proteome</keyword>
<dbReference type="PROSITE" id="PS00678">
    <property type="entry name" value="WD_REPEATS_1"/>
    <property type="match status" value="1"/>
</dbReference>
<protein>
    <recommendedName>
        <fullName evidence="5">Glutamate-rich WD repeat-containing protein 1</fullName>
    </recommendedName>
</protein>
<dbReference type="InterPro" id="IPR051972">
    <property type="entry name" value="Glutamate-rich_WD_repeat"/>
</dbReference>
<comment type="subcellular location">
    <subcellularLocation>
        <location evidence="1">Nucleus</location>
    </subcellularLocation>
</comment>
<dbReference type="InterPro" id="IPR015943">
    <property type="entry name" value="WD40/YVTN_repeat-like_dom_sf"/>
</dbReference>
<dbReference type="SUPFAM" id="SSF50978">
    <property type="entry name" value="WD40 repeat-like"/>
    <property type="match status" value="1"/>
</dbReference>
<dbReference type="PANTHER" id="PTHR45903">
    <property type="entry name" value="GLUTAMATE-RICH WD REPEAT-CONTAINING PROTEIN 1"/>
    <property type="match status" value="1"/>
</dbReference>
<dbReference type="InterPro" id="IPR036322">
    <property type="entry name" value="WD40_repeat_dom_sf"/>
</dbReference>
<reference evidence="10" key="1">
    <citation type="submission" date="2022-11" db="UniProtKB">
        <authorList>
            <consortium name="WormBaseParasite"/>
        </authorList>
    </citation>
    <scope>IDENTIFICATION</scope>
</reference>
<evidence type="ECO:0000313" key="9">
    <source>
        <dbReference type="Proteomes" id="UP000887574"/>
    </source>
</evidence>
<feature type="repeat" description="WD" evidence="6">
    <location>
        <begin position="305"/>
        <end position="340"/>
    </location>
</feature>
<keyword evidence="2 6" id="KW-0853">WD repeat</keyword>
<evidence type="ECO:0000256" key="5">
    <source>
        <dbReference type="ARBA" id="ARBA00040876"/>
    </source>
</evidence>
<feature type="region of interest" description="Disordered" evidence="7">
    <location>
        <begin position="1"/>
        <end position="20"/>
    </location>
</feature>
<dbReference type="Proteomes" id="UP000887574">
    <property type="component" value="Unplaced"/>
</dbReference>
<dbReference type="InterPro" id="IPR001680">
    <property type="entry name" value="WD40_rpt"/>
</dbReference>
<evidence type="ECO:0000259" key="8">
    <source>
        <dbReference type="Pfam" id="PF12265"/>
    </source>
</evidence>
<feature type="compositionally biased region" description="Acidic residues" evidence="7">
    <location>
        <begin position="1"/>
        <end position="14"/>
    </location>
</feature>
<evidence type="ECO:0000256" key="7">
    <source>
        <dbReference type="SAM" id="MobiDB-lite"/>
    </source>
</evidence>
<name>A0A915EGF5_9BILA</name>
<dbReference type="SMART" id="SM00320">
    <property type="entry name" value="WD40"/>
    <property type="match status" value="3"/>
</dbReference>
<feature type="compositionally biased region" description="Acidic residues" evidence="7">
    <location>
        <begin position="118"/>
        <end position="133"/>
    </location>
</feature>
<dbReference type="Pfam" id="PF12265">
    <property type="entry name" value="CAF1C_H4-bd"/>
    <property type="match status" value="1"/>
</dbReference>
<keyword evidence="3" id="KW-0677">Repeat</keyword>
<dbReference type="GO" id="GO:0042254">
    <property type="term" value="P:ribosome biogenesis"/>
    <property type="evidence" value="ECO:0007669"/>
    <property type="project" value="TreeGrafter"/>
</dbReference>
<dbReference type="PROSITE" id="PS50294">
    <property type="entry name" value="WD_REPEATS_REGION"/>
    <property type="match status" value="2"/>
</dbReference>
<dbReference type="AlphaFoldDB" id="A0A915EGF5"/>
<evidence type="ECO:0000256" key="1">
    <source>
        <dbReference type="ARBA" id="ARBA00004123"/>
    </source>
</evidence>
<dbReference type="Pfam" id="PF00400">
    <property type="entry name" value="WD40"/>
    <property type="match status" value="2"/>
</dbReference>